<name>A0A1X0RWZ6_RHIZD</name>
<dbReference type="AlphaFoldDB" id="A0A1X0RWZ6"/>
<proteinExistence type="predicted"/>
<evidence type="ECO:0000313" key="2">
    <source>
        <dbReference type="Proteomes" id="UP000242381"/>
    </source>
</evidence>
<organism evidence="1 2">
    <name type="scientific">Rhizopus microsporus</name>
    <dbReference type="NCBI Taxonomy" id="58291"/>
    <lineage>
        <taxon>Eukaryota</taxon>
        <taxon>Fungi</taxon>
        <taxon>Fungi incertae sedis</taxon>
        <taxon>Mucoromycota</taxon>
        <taxon>Mucoromycotina</taxon>
        <taxon>Mucoromycetes</taxon>
        <taxon>Mucorales</taxon>
        <taxon>Mucorineae</taxon>
        <taxon>Rhizopodaceae</taxon>
        <taxon>Rhizopus</taxon>
    </lineage>
</organism>
<dbReference type="EMBL" id="KV921381">
    <property type="protein sequence ID" value="ORE16583.1"/>
    <property type="molecule type" value="Genomic_DNA"/>
</dbReference>
<evidence type="ECO:0000313" key="1">
    <source>
        <dbReference type="EMBL" id="ORE16583.1"/>
    </source>
</evidence>
<sequence length="58" mass="6874">MEKEKTRSVLKFIEISVTLTGVTNTKRRERNDTESLEYFGSPYSVHVTLYIYTYAYML</sequence>
<reference evidence="1 2" key="1">
    <citation type="journal article" date="2016" name="Proc. Natl. Acad. Sci. U.S.A.">
        <title>Lipid metabolic changes in an early divergent fungus govern the establishment of a mutualistic symbiosis with endobacteria.</title>
        <authorList>
            <person name="Lastovetsky O.A."/>
            <person name="Gaspar M.L."/>
            <person name="Mondo S.J."/>
            <person name="LaButti K.M."/>
            <person name="Sandor L."/>
            <person name="Grigoriev I.V."/>
            <person name="Henry S.A."/>
            <person name="Pawlowska T.E."/>
        </authorList>
    </citation>
    <scope>NUCLEOTIDE SEQUENCE [LARGE SCALE GENOMIC DNA]</scope>
    <source>
        <strain evidence="1 2">ATCC 11559</strain>
    </source>
</reference>
<accession>A0A1X0RWZ6</accession>
<dbReference type="Proteomes" id="UP000242381">
    <property type="component" value="Unassembled WGS sequence"/>
</dbReference>
<protein>
    <submittedName>
        <fullName evidence="1">Uncharacterized protein</fullName>
    </submittedName>
</protein>
<gene>
    <name evidence="1" type="ORF">BCV71DRAFT_228021</name>
</gene>